<dbReference type="GO" id="GO:0006730">
    <property type="term" value="P:one-carbon metabolic process"/>
    <property type="evidence" value="ECO:0007669"/>
    <property type="project" value="TreeGrafter"/>
</dbReference>
<evidence type="ECO:0000313" key="4">
    <source>
        <dbReference type="WBParaSite" id="PSAMB.scaffold853size40142.g9214.t1"/>
    </source>
</evidence>
<dbReference type="InterPro" id="IPR001148">
    <property type="entry name" value="CA_dom"/>
</dbReference>
<organism evidence="3 4">
    <name type="scientific">Plectus sambesii</name>
    <dbReference type="NCBI Taxonomy" id="2011161"/>
    <lineage>
        <taxon>Eukaryota</taxon>
        <taxon>Metazoa</taxon>
        <taxon>Ecdysozoa</taxon>
        <taxon>Nematoda</taxon>
        <taxon>Chromadorea</taxon>
        <taxon>Plectida</taxon>
        <taxon>Plectina</taxon>
        <taxon>Plectoidea</taxon>
        <taxon>Plectidae</taxon>
        <taxon>Plectus</taxon>
    </lineage>
</organism>
<dbReference type="PANTHER" id="PTHR18952">
    <property type="entry name" value="CARBONIC ANHYDRASE"/>
    <property type="match status" value="1"/>
</dbReference>
<name>A0A914XGS5_9BILA</name>
<feature type="domain" description="Alpha-carbonic anhydrase" evidence="2">
    <location>
        <begin position="10"/>
        <end position="278"/>
    </location>
</feature>
<dbReference type="PANTHER" id="PTHR18952:SF208">
    <property type="entry name" value="CARBONIC ANHYDRASE XA-RELATED"/>
    <property type="match status" value="1"/>
</dbReference>
<protein>
    <submittedName>
        <fullName evidence="4">Alpha-carbonic anhydrase domain-containing protein</fullName>
    </submittedName>
</protein>
<dbReference type="Pfam" id="PF00194">
    <property type="entry name" value="Carb_anhydrase"/>
    <property type="match status" value="1"/>
</dbReference>
<evidence type="ECO:0000313" key="3">
    <source>
        <dbReference type="Proteomes" id="UP000887566"/>
    </source>
</evidence>
<dbReference type="Proteomes" id="UP000887566">
    <property type="component" value="Unplaced"/>
</dbReference>
<reference evidence="4" key="1">
    <citation type="submission" date="2022-11" db="UniProtKB">
        <authorList>
            <consortium name="WormBaseParasite"/>
        </authorList>
    </citation>
    <scope>IDENTIFICATION</scope>
</reference>
<comment type="similarity">
    <text evidence="1">Belongs to the alpha-carbonic anhydrase family.</text>
</comment>
<dbReference type="InterPro" id="IPR023561">
    <property type="entry name" value="Carbonic_anhydrase_a-class"/>
</dbReference>
<dbReference type="WBParaSite" id="PSAMB.scaffold853size40142.g9214.t1">
    <property type="protein sequence ID" value="PSAMB.scaffold853size40142.g9214.t1"/>
    <property type="gene ID" value="PSAMB.scaffold853size40142.g9214"/>
</dbReference>
<evidence type="ECO:0000256" key="1">
    <source>
        <dbReference type="ARBA" id="ARBA00010718"/>
    </source>
</evidence>
<dbReference type="Gene3D" id="3.10.200.10">
    <property type="entry name" value="Alpha carbonic anhydrase"/>
    <property type="match status" value="1"/>
</dbReference>
<dbReference type="GO" id="GO:0004089">
    <property type="term" value="F:carbonate dehydratase activity"/>
    <property type="evidence" value="ECO:0007669"/>
    <property type="project" value="InterPro"/>
</dbReference>
<dbReference type="PROSITE" id="PS51144">
    <property type="entry name" value="ALPHA_CA_2"/>
    <property type="match status" value="1"/>
</dbReference>
<sequence>MQVVSAKPEYPWTFDNDLFGGPDFWGLVNKDWRMCTYGQMQSPINVDPSQLLFDPNVRPLVVDKLPVSAILENVGQLPIITMNSSSNLPSVNISGGPLGSYRYRLHHILLHFGKAPEKQGSEHTIDGVRFPAEIQLLGYNSDLYRNFSEAMTQPRGLVGIAVMIDIGATTNYELKKLTVSSASITYKGMKSDLLDLIPSDLLSKTVHFVTYDGSLTYPGCYETVTWIVMNKPLYITVQDLHFWNDLQQTETKQSNPVFMSPNYRPLRDLNGRLLRTNINFQTRTSSNACPSMYTDMHYKANPNRIQSNRIGIDKRDVSSYVRDTVDYALDSSVNQLQ</sequence>
<dbReference type="InterPro" id="IPR036398">
    <property type="entry name" value="CA_dom_sf"/>
</dbReference>
<keyword evidence="3" id="KW-1185">Reference proteome</keyword>
<dbReference type="SUPFAM" id="SSF51069">
    <property type="entry name" value="Carbonic anhydrase"/>
    <property type="match status" value="1"/>
</dbReference>
<dbReference type="SMART" id="SM01057">
    <property type="entry name" value="Carb_anhydrase"/>
    <property type="match status" value="1"/>
</dbReference>
<evidence type="ECO:0000259" key="2">
    <source>
        <dbReference type="PROSITE" id="PS51144"/>
    </source>
</evidence>
<proteinExistence type="inferred from homology"/>
<dbReference type="AlphaFoldDB" id="A0A914XGS5"/>
<dbReference type="GO" id="GO:0008270">
    <property type="term" value="F:zinc ion binding"/>
    <property type="evidence" value="ECO:0007669"/>
    <property type="project" value="InterPro"/>
</dbReference>
<accession>A0A914XGS5</accession>